<dbReference type="FunFam" id="1.20.1250.20:FF:000196">
    <property type="entry name" value="MFS toxin efflux pump (AflT)"/>
    <property type="match status" value="1"/>
</dbReference>
<protein>
    <submittedName>
        <fullName evidence="9">Major facilitator superfamily transporter</fullName>
    </submittedName>
</protein>
<feature type="transmembrane region" description="Helical" evidence="7">
    <location>
        <begin position="390"/>
        <end position="410"/>
    </location>
</feature>
<dbReference type="VEuPathDB" id="FungiDB:SAPIO_CDS1222"/>
<feature type="transmembrane region" description="Helical" evidence="7">
    <location>
        <begin position="454"/>
        <end position="478"/>
    </location>
</feature>
<organism evidence="9 10">
    <name type="scientific">Pseudallescheria apiosperma</name>
    <name type="common">Scedosporium apiospermum</name>
    <dbReference type="NCBI Taxonomy" id="563466"/>
    <lineage>
        <taxon>Eukaryota</taxon>
        <taxon>Fungi</taxon>
        <taxon>Dikarya</taxon>
        <taxon>Ascomycota</taxon>
        <taxon>Pezizomycotina</taxon>
        <taxon>Sordariomycetes</taxon>
        <taxon>Hypocreomycetidae</taxon>
        <taxon>Microascales</taxon>
        <taxon>Microascaceae</taxon>
        <taxon>Scedosporium</taxon>
    </lineage>
</organism>
<keyword evidence="5 7" id="KW-0472">Membrane</keyword>
<dbReference type="GeneID" id="27720294"/>
<dbReference type="AlphaFoldDB" id="A0A084GEU8"/>
<dbReference type="CDD" id="cd17502">
    <property type="entry name" value="MFS_Azr1_MDR_like"/>
    <property type="match status" value="1"/>
</dbReference>
<dbReference type="PROSITE" id="PS50850">
    <property type="entry name" value="MFS"/>
    <property type="match status" value="1"/>
</dbReference>
<keyword evidence="4 7" id="KW-1133">Transmembrane helix</keyword>
<evidence type="ECO:0000256" key="6">
    <source>
        <dbReference type="SAM" id="MobiDB-lite"/>
    </source>
</evidence>
<evidence type="ECO:0000259" key="8">
    <source>
        <dbReference type="PROSITE" id="PS50850"/>
    </source>
</evidence>
<dbReference type="Proteomes" id="UP000028545">
    <property type="component" value="Unassembled WGS sequence"/>
</dbReference>
<dbReference type="InterPro" id="IPR011701">
    <property type="entry name" value="MFS"/>
</dbReference>
<proteinExistence type="predicted"/>
<evidence type="ECO:0000256" key="4">
    <source>
        <dbReference type="ARBA" id="ARBA00022989"/>
    </source>
</evidence>
<dbReference type="Gene3D" id="1.20.1250.20">
    <property type="entry name" value="MFS general substrate transporter like domains"/>
    <property type="match status" value="1"/>
</dbReference>
<feature type="transmembrane region" description="Helical" evidence="7">
    <location>
        <begin position="525"/>
        <end position="545"/>
    </location>
</feature>
<name>A0A084GEU8_PSEDA</name>
<keyword evidence="2" id="KW-0813">Transport</keyword>
<feature type="transmembrane region" description="Helical" evidence="7">
    <location>
        <begin position="221"/>
        <end position="238"/>
    </location>
</feature>
<feature type="transmembrane region" description="Helical" evidence="7">
    <location>
        <begin position="331"/>
        <end position="352"/>
    </location>
</feature>
<gene>
    <name evidence="9" type="ORF">SAPIO_CDS1222</name>
</gene>
<reference evidence="9 10" key="1">
    <citation type="journal article" date="2014" name="Genome Announc.">
        <title>Draft genome sequence of the pathogenic fungus Scedosporium apiospermum.</title>
        <authorList>
            <person name="Vandeputte P."/>
            <person name="Ghamrawi S."/>
            <person name="Rechenmann M."/>
            <person name="Iltis A."/>
            <person name="Giraud S."/>
            <person name="Fleury M."/>
            <person name="Thornton C."/>
            <person name="Delhaes L."/>
            <person name="Meyer W."/>
            <person name="Papon N."/>
            <person name="Bouchara J.P."/>
        </authorList>
    </citation>
    <scope>NUCLEOTIDE SEQUENCE [LARGE SCALE GENOMIC DNA]</scope>
    <source>
        <strain evidence="9 10">IHEM 14462</strain>
    </source>
</reference>
<dbReference type="HOGENOM" id="CLU_000960_22_1_1"/>
<dbReference type="KEGG" id="sapo:SAPIO_CDS1222"/>
<feature type="region of interest" description="Disordered" evidence="6">
    <location>
        <begin position="1"/>
        <end position="55"/>
    </location>
</feature>
<feature type="transmembrane region" description="Helical" evidence="7">
    <location>
        <begin position="259"/>
        <end position="278"/>
    </location>
</feature>
<feature type="domain" description="Major facilitator superfamily (MFS) profile" evidence="8">
    <location>
        <begin position="69"/>
        <end position="548"/>
    </location>
</feature>
<dbReference type="OMA" id="MFGGTVF"/>
<dbReference type="GO" id="GO:0022857">
    <property type="term" value="F:transmembrane transporter activity"/>
    <property type="evidence" value="ECO:0007669"/>
    <property type="project" value="InterPro"/>
</dbReference>
<keyword evidence="3 7" id="KW-0812">Transmembrane</keyword>
<evidence type="ECO:0000256" key="5">
    <source>
        <dbReference type="ARBA" id="ARBA00023136"/>
    </source>
</evidence>
<evidence type="ECO:0000313" key="9">
    <source>
        <dbReference type="EMBL" id="KEZ45860.1"/>
    </source>
</evidence>
<feature type="transmembrane region" description="Helical" evidence="7">
    <location>
        <begin position="290"/>
        <end position="310"/>
    </location>
</feature>
<dbReference type="InterPro" id="IPR036259">
    <property type="entry name" value="MFS_trans_sf"/>
</dbReference>
<dbReference type="PANTHER" id="PTHR23501">
    <property type="entry name" value="MAJOR FACILITATOR SUPERFAMILY"/>
    <property type="match status" value="1"/>
</dbReference>
<dbReference type="OrthoDB" id="10021397at2759"/>
<keyword evidence="10" id="KW-1185">Reference proteome</keyword>
<dbReference type="EMBL" id="JOWA01000055">
    <property type="protein sequence ID" value="KEZ45860.1"/>
    <property type="molecule type" value="Genomic_DNA"/>
</dbReference>
<dbReference type="GO" id="GO:0005886">
    <property type="term" value="C:plasma membrane"/>
    <property type="evidence" value="ECO:0007669"/>
    <property type="project" value="TreeGrafter"/>
</dbReference>
<dbReference type="FunFam" id="1.20.1720.10:FF:000012">
    <property type="entry name" value="MFS toxin efflux pump (AflT)"/>
    <property type="match status" value="1"/>
</dbReference>
<evidence type="ECO:0000256" key="3">
    <source>
        <dbReference type="ARBA" id="ARBA00022692"/>
    </source>
</evidence>
<feature type="transmembrane region" description="Helical" evidence="7">
    <location>
        <begin position="159"/>
        <end position="179"/>
    </location>
</feature>
<feature type="transmembrane region" description="Helical" evidence="7">
    <location>
        <begin position="134"/>
        <end position="153"/>
    </location>
</feature>
<comment type="caution">
    <text evidence="9">The sequence shown here is derived from an EMBL/GenBank/DDBJ whole genome shotgun (WGS) entry which is preliminary data.</text>
</comment>
<feature type="transmembrane region" description="Helical" evidence="7">
    <location>
        <begin position="364"/>
        <end position="383"/>
    </location>
</feature>
<dbReference type="Pfam" id="PF07690">
    <property type="entry name" value="MFS_1"/>
    <property type="match status" value="1"/>
</dbReference>
<feature type="compositionally biased region" description="Basic and acidic residues" evidence="6">
    <location>
        <begin position="32"/>
        <end position="45"/>
    </location>
</feature>
<dbReference type="InterPro" id="IPR020846">
    <property type="entry name" value="MFS_dom"/>
</dbReference>
<evidence type="ECO:0000256" key="7">
    <source>
        <dbReference type="SAM" id="Phobius"/>
    </source>
</evidence>
<feature type="transmembrane region" description="Helical" evidence="7">
    <location>
        <begin position="191"/>
        <end position="215"/>
    </location>
</feature>
<evidence type="ECO:0000256" key="1">
    <source>
        <dbReference type="ARBA" id="ARBA00004141"/>
    </source>
</evidence>
<feature type="transmembrane region" description="Helical" evidence="7">
    <location>
        <begin position="66"/>
        <end position="92"/>
    </location>
</feature>
<evidence type="ECO:0000256" key="2">
    <source>
        <dbReference type="ARBA" id="ARBA00022448"/>
    </source>
</evidence>
<accession>A0A084GEU8</accession>
<feature type="compositionally biased region" description="Acidic residues" evidence="6">
    <location>
        <begin position="46"/>
        <end position="55"/>
    </location>
</feature>
<sequence>MESTTTTLAPRPDSEATRSLAPSIQVGTDEIILEKRKERDGRSSEDAAEGTTEEIHDEEYPHGFRLAAVVLALVLSIFLVSLDMTIVATAIPRITDQFHSLGDVSWYGAAFFMTIAAFQSTWGKAYKYFSLKPAFLISIFIFELGSLVCGVAPNSNTLIAGRAIAGAGAAGIGSGAYTLVAVSAPPRSRPLYTGIIGAAYGIASVIGPLIGGAFTDHVHSINLPIGGVSAAIILAFFQTPPSSVPVKANLREKVLHMDLIGTAMIMGAVICFILALQWGGQSKPWDSSEVIGLLVGFVAIIIAFAVWEWYQGERAMMNPRILGDRTIYISSLYMFFFAGPYFILVYYLPIYFQSIDDASPTNSGIRNLPIILSVSLTVILSGASISATGIYTPILVAGAAIATVAGGLLYTLDIGTSAGKWIGYQIVAGVGFGASFQIPIIVTQATVSPADLSTVTAMVLCFQTVGGSFFLAGAQSAFLSEMVKRLPMTAPTVDPALVLVTGASNLREVFPVDVLPGILIAYMRGIKVTFALALAGTGVSFLLSFGSRWSRLNPKNIQAGAA</sequence>
<dbReference type="RefSeq" id="XP_016645659.1">
    <property type="nucleotide sequence ID" value="XM_016784543.1"/>
</dbReference>
<dbReference type="SUPFAM" id="SSF103473">
    <property type="entry name" value="MFS general substrate transporter"/>
    <property type="match status" value="2"/>
</dbReference>
<evidence type="ECO:0000313" key="10">
    <source>
        <dbReference type="Proteomes" id="UP000028545"/>
    </source>
</evidence>
<dbReference type="PANTHER" id="PTHR23501:SF177">
    <property type="entry name" value="MAJOR FACILITATOR SUPERFAMILY (MFS) PROFILE DOMAIN-CONTAINING PROTEIN-RELATED"/>
    <property type="match status" value="1"/>
</dbReference>
<feature type="transmembrane region" description="Helical" evidence="7">
    <location>
        <begin position="104"/>
        <end position="122"/>
    </location>
</feature>
<feature type="transmembrane region" description="Helical" evidence="7">
    <location>
        <begin position="422"/>
        <end position="442"/>
    </location>
</feature>
<comment type="subcellular location">
    <subcellularLocation>
        <location evidence="1">Membrane</location>
        <topology evidence="1">Multi-pass membrane protein</topology>
    </subcellularLocation>
</comment>